<comment type="caution">
    <text evidence="7">The sequence shown here is derived from an EMBL/GenBank/DDBJ whole genome shotgun (WGS) entry which is preliminary data.</text>
</comment>
<evidence type="ECO:0000256" key="5">
    <source>
        <dbReference type="SAM" id="MobiDB-lite"/>
    </source>
</evidence>
<evidence type="ECO:0000259" key="6">
    <source>
        <dbReference type="SMART" id="SM00062"/>
    </source>
</evidence>
<feature type="compositionally biased region" description="Basic and acidic residues" evidence="5">
    <location>
        <begin position="7"/>
        <end position="17"/>
    </location>
</feature>
<dbReference type="SMART" id="SM00062">
    <property type="entry name" value="PBPb"/>
    <property type="match status" value="1"/>
</dbReference>
<dbReference type="Gene3D" id="3.40.190.10">
    <property type="entry name" value="Periplasmic binding protein-like II"/>
    <property type="match status" value="2"/>
</dbReference>
<name>A0ABW0AHV0_9ACTN</name>
<keyword evidence="4" id="KW-0732">Signal</keyword>
<proteinExistence type="inferred from homology"/>
<dbReference type="EMBL" id="JBHSKP010000005">
    <property type="protein sequence ID" value="MFC5152220.1"/>
    <property type="molecule type" value="Genomic_DNA"/>
</dbReference>
<dbReference type="InterPro" id="IPR015168">
    <property type="entry name" value="SsuA/THI5"/>
</dbReference>
<evidence type="ECO:0000256" key="3">
    <source>
        <dbReference type="ARBA" id="ARBA00022448"/>
    </source>
</evidence>
<evidence type="ECO:0000313" key="8">
    <source>
        <dbReference type="Proteomes" id="UP001596160"/>
    </source>
</evidence>
<dbReference type="Proteomes" id="UP001596160">
    <property type="component" value="Unassembled WGS sequence"/>
</dbReference>
<dbReference type="NCBIfam" id="TIGR01728">
    <property type="entry name" value="SsuA_fam"/>
    <property type="match status" value="1"/>
</dbReference>
<evidence type="ECO:0000313" key="7">
    <source>
        <dbReference type="EMBL" id="MFC5152220.1"/>
    </source>
</evidence>
<evidence type="ECO:0000256" key="2">
    <source>
        <dbReference type="ARBA" id="ARBA00010742"/>
    </source>
</evidence>
<keyword evidence="3" id="KW-0813">Transport</keyword>
<evidence type="ECO:0000256" key="1">
    <source>
        <dbReference type="ARBA" id="ARBA00004418"/>
    </source>
</evidence>
<dbReference type="RefSeq" id="WP_344477538.1">
    <property type="nucleotide sequence ID" value="NZ_BAAASB010000008.1"/>
</dbReference>
<dbReference type="PANTHER" id="PTHR30024:SF47">
    <property type="entry name" value="TAURINE-BINDING PERIPLASMIC PROTEIN"/>
    <property type="match status" value="1"/>
</dbReference>
<dbReference type="InterPro" id="IPR001638">
    <property type="entry name" value="Solute-binding_3/MltF_N"/>
</dbReference>
<feature type="region of interest" description="Disordered" evidence="5">
    <location>
        <begin position="1"/>
        <end position="30"/>
    </location>
</feature>
<comment type="similarity">
    <text evidence="2">Belongs to the bacterial solute-binding protein SsuA/TauA family.</text>
</comment>
<dbReference type="InterPro" id="IPR010067">
    <property type="entry name" value="ABC_SsuA_sub-bd"/>
</dbReference>
<comment type="subcellular location">
    <subcellularLocation>
        <location evidence="1">Periplasm</location>
    </subcellularLocation>
</comment>
<reference evidence="8" key="1">
    <citation type="journal article" date="2019" name="Int. J. Syst. Evol. Microbiol.">
        <title>The Global Catalogue of Microorganisms (GCM) 10K type strain sequencing project: providing services to taxonomists for standard genome sequencing and annotation.</title>
        <authorList>
            <consortium name="The Broad Institute Genomics Platform"/>
            <consortium name="The Broad Institute Genome Sequencing Center for Infectious Disease"/>
            <person name="Wu L."/>
            <person name="Ma J."/>
        </authorList>
    </citation>
    <scope>NUCLEOTIDE SEQUENCE [LARGE SCALE GENOMIC DNA]</scope>
    <source>
        <strain evidence="8">PCU 266</strain>
    </source>
</reference>
<dbReference type="Pfam" id="PF09084">
    <property type="entry name" value="NMT1"/>
    <property type="match status" value="1"/>
</dbReference>
<feature type="compositionally biased region" description="Low complexity" evidence="5">
    <location>
        <begin position="18"/>
        <end position="30"/>
    </location>
</feature>
<dbReference type="SUPFAM" id="SSF53850">
    <property type="entry name" value="Periplasmic binding protein-like II"/>
    <property type="match status" value="1"/>
</dbReference>
<sequence>MSLPRLPRTDRTDRTDRTAGTARTARPARGRTTPFTTAAAVLVVLAAAGCSAEAADGEKRQKIDFGYIADYNQAGLLAIAEKRGLWAKHGLDASYKVFTDGPTQITALGAGDLDFGTIGPGATWLPASGKATVIAVNQLGRADRVVALPGKGIRTVADLKGRKVAVPEGTSGDMILTLALKKAGLTRQDVQVVPMAPPTAVAALASRKIDAAALWHPLLGTVEQRMPDLVELAKSADFAEEFVFPSSVVASPRTVKERPGLVTDVNRVLQEANDLRHRDRAESVRITAGFLRLDERAVAEDARNTQPLSTADLLRKTEDGTVARWFAALQEFFVSTGKLDGPARPDSFYAGGLYTKAADGK</sequence>
<evidence type="ECO:0000256" key="4">
    <source>
        <dbReference type="ARBA" id="ARBA00022729"/>
    </source>
</evidence>
<feature type="domain" description="Solute-binding protein family 3/N-terminal" evidence="6">
    <location>
        <begin position="62"/>
        <end position="281"/>
    </location>
</feature>
<organism evidence="7 8">
    <name type="scientific">Streptomyces amakusaensis</name>
    <dbReference type="NCBI Taxonomy" id="67271"/>
    <lineage>
        <taxon>Bacteria</taxon>
        <taxon>Bacillati</taxon>
        <taxon>Actinomycetota</taxon>
        <taxon>Actinomycetes</taxon>
        <taxon>Kitasatosporales</taxon>
        <taxon>Streptomycetaceae</taxon>
        <taxon>Streptomyces</taxon>
    </lineage>
</organism>
<protein>
    <submittedName>
        <fullName evidence="7">Aliphatic sulfonate ABC transporter substrate-binding protein</fullName>
    </submittedName>
</protein>
<accession>A0ABW0AHV0</accession>
<dbReference type="PANTHER" id="PTHR30024">
    <property type="entry name" value="ALIPHATIC SULFONATES-BINDING PROTEIN-RELATED"/>
    <property type="match status" value="1"/>
</dbReference>
<keyword evidence="8" id="KW-1185">Reference proteome</keyword>
<gene>
    <name evidence="7" type="ORF">ACFPRH_10790</name>
</gene>